<dbReference type="InterPro" id="IPR013520">
    <property type="entry name" value="Ribonucl_H"/>
</dbReference>
<protein>
    <recommendedName>
        <fullName evidence="3">RNA exonuclease 4</fullName>
    </recommendedName>
</protein>
<reference evidence="12 13" key="1">
    <citation type="journal article" date="2015" name="Genome Biol. Evol.">
        <title>Comparative Genomics of a Bacterivorous Green Alga Reveals Evolutionary Causalities and Consequences of Phago-Mixotrophic Mode of Nutrition.</title>
        <authorList>
            <person name="Burns J.A."/>
            <person name="Paasch A."/>
            <person name="Narechania A."/>
            <person name="Kim E."/>
        </authorList>
    </citation>
    <scope>NUCLEOTIDE SEQUENCE [LARGE SCALE GENOMIC DNA]</scope>
    <source>
        <strain evidence="12 13">PLY_AMNH</strain>
    </source>
</reference>
<dbReference type="Gene3D" id="3.30.420.10">
    <property type="entry name" value="Ribonuclease H-like superfamily/Ribonuclease H"/>
    <property type="match status" value="1"/>
</dbReference>
<evidence type="ECO:0000313" key="12">
    <source>
        <dbReference type="EMBL" id="KAK3251008.1"/>
    </source>
</evidence>
<keyword evidence="5" id="KW-0540">Nuclease</keyword>
<sequence>MAKKRKAPNSETSAAAGPKVKIFKKKKHLQNLNKAVGKSIPVTKPVQQKPIVPGSNWAQLQKVLSNENDGKPSRKRKKKEAEPDTQATASGAPGVIDNTHPSNLTKCLAIDCEMVGVGSLGRESVLARVTVVNAQGNCVYDTHVAVTQKVTDYRTYVSGIRPAHLKGAPAFDHVQQKVAALLKGRILVGHTLKSDLTALMLIHPKREIRDLTLYPPCTHGGLPALGVSAATTQAVPKTGRPKGLKVLAAEILGLEIQQGEHSSLEDARATMLIYQRFRKQWERDLVMDSKRGKSSKSRN</sequence>
<evidence type="ECO:0000256" key="5">
    <source>
        <dbReference type="ARBA" id="ARBA00022722"/>
    </source>
</evidence>
<evidence type="ECO:0000256" key="10">
    <source>
        <dbReference type="SAM" id="MobiDB-lite"/>
    </source>
</evidence>
<evidence type="ECO:0000256" key="8">
    <source>
        <dbReference type="ARBA" id="ARBA00023242"/>
    </source>
</evidence>
<name>A0AAE0C9Q6_9CHLO</name>
<dbReference type="InterPro" id="IPR036397">
    <property type="entry name" value="RNaseH_sf"/>
</dbReference>
<dbReference type="InterPro" id="IPR047021">
    <property type="entry name" value="REXO1/3/4-like"/>
</dbReference>
<evidence type="ECO:0000256" key="6">
    <source>
        <dbReference type="ARBA" id="ARBA00022801"/>
    </source>
</evidence>
<evidence type="ECO:0000313" key="13">
    <source>
        <dbReference type="Proteomes" id="UP001190700"/>
    </source>
</evidence>
<proteinExistence type="inferred from homology"/>
<dbReference type="AlphaFoldDB" id="A0AAE0C9Q6"/>
<accession>A0AAE0C9Q6</accession>
<dbReference type="Proteomes" id="UP001190700">
    <property type="component" value="Unassembled WGS sequence"/>
</dbReference>
<evidence type="ECO:0000256" key="4">
    <source>
        <dbReference type="ARBA" id="ARBA00022552"/>
    </source>
</evidence>
<dbReference type="GO" id="GO:0006364">
    <property type="term" value="P:rRNA processing"/>
    <property type="evidence" value="ECO:0007669"/>
    <property type="project" value="UniProtKB-KW"/>
</dbReference>
<feature type="domain" description="Exonuclease" evidence="11">
    <location>
        <begin position="106"/>
        <end position="283"/>
    </location>
</feature>
<dbReference type="GO" id="GO:0005634">
    <property type="term" value="C:nucleus"/>
    <property type="evidence" value="ECO:0007669"/>
    <property type="project" value="UniProtKB-SubCell"/>
</dbReference>
<dbReference type="GO" id="GO:0003676">
    <property type="term" value="F:nucleic acid binding"/>
    <property type="evidence" value="ECO:0007669"/>
    <property type="project" value="InterPro"/>
</dbReference>
<dbReference type="Pfam" id="PF00929">
    <property type="entry name" value="RNase_T"/>
    <property type="match status" value="1"/>
</dbReference>
<gene>
    <name evidence="12" type="ORF">CYMTET_39638</name>
</gene>
<dbReference type="InterPro" id="IPR012337">
    <property type="entry name" value="RNaseH-like_sf"/>
</dbReference>
<dbReference type="InterPro" id="IPR037431">
    <property type="entry name" value="REX4_DEDDh_dom"/>
</dbReference>
<evidence type="ECO:0000256" key="3">
    <source>
        <dbReference type="ARBA" id="ARBA00016937"/>
    </source>
</evidence>
<keyword evidence="13" id="KW-1185">Reference proteome</keyword>
<feature type="region of interest" description="Disordered" evidence="10">
    <location>
        <begin position="1"/>
        <end position="98"/>
    </location>
</feature>
<organism evidence="12 13">
    <name type="scientific">Cymbomonas tetramitiformis</name>
    <dbReference type="NCBI Taxonomy" id="36881"/>
    <lineage>
        <taxon>Eukaryota</taxon>
        <taxon>Viridiplantae</taxon>
        <taxon>Chlorophyta</taxon>
        <taxon>Pyramimonadophyceae</taxon>
        <taxon>Pyramimonadales</taxon>
        <taxon>Pyramimonadaceae</taxon>
        <taxon>Cymbomonas</taxon>
    </lineage>
</organism>
<keyword evidence="8" id="KW-0539">Nucleus</keyword>
<comment type="subcellular location">
    <subcellularLocation>
        <location evidence="1">Nucleus</location>
    </subcellularLocation>
</comment>
<keyword evidence="7" id="KW-0269">Exonuclease</keyword>
<evidence type="ECO:0000256" key="9">
    <source>
        <dbReference type="ARBA" id="ARBA00025599"/>
    </source>
</evidence>
<comment type="function">
    <text evidence="9">Exoribonuclease involved in ribosome biosynthesis. Involved in the processing of ITS1, the internal transcribed spacer localized between the 18S and 5.8S rRNAs.</text>
</comment>
<evidence type="ECO:0000256" key="7">
    <source>
        <dbReference type="ARBA" id="ARBA00022839"/>
    </source>
</evidence>
<dbReference type="SMART" id="SM00479">
    <property type="entry name" value="EXOIII"/>
    <property type="match status" value="1"/>
</dbReference>
<keyword evidence="4" id="KW-0698">rRNA processing</keyword>
<dbReference type="PANTHER" id="PTHR12801:SF45">
    <property type="entry name" value="RNA EXONUCLEASE 4"/>
    <property type="match status" value="1"/>
</dbReference>
<evidence type="ECO:0000259" key="11">
    <source>
        <dbReference type="SMART" id="SM00479"/>
    </source>
</evidence>
<comment type="caution">
    <text evidence="12">The sequence shown here is derived from an EMBL/GenBank/DDBJ whole genome shotgun (WGS) entry which is preliminary data.</text>
</comment>
<keyword evidence="6" id="KW-0378">Hydrolase</keyword>
<dbReference type="FunFam" id="3.30.420.10:FF:000007">
    <property type="entry name" value="Interferon-stimulated exonuclease gene 20"/>
    <property type="match status" value="1"/>
</dbReference>
<dbReference type="EMBL" id="LGRX02026343">
    <property type="protein sequence ID" value="KAK3251008.1"/>
    <property type="molecule type" value="Genomic_DNA"/>
</dbReference>
<comment type="similarity">
    <text evidence="2">Belongs to the REXO4 family.</text>
</comment>
<feature type="compositionally biased region" description="Polar residues" evidence="10">
    <location>
        <begin position="56"/>
        <end position="67"/>
    </location>
</feature>
<evidence type="ECO:0000256" key="2">
    <source>
        <dbReference type="ARBA" id="ARBA00010489"/>
    </source>
</evidence>
<dbReference type="PANTHER" id="PTHR12801">
    <property type="entry name" value="RNA EXONUCLEASE REXO1 / RECO3 FAMILY MEMBER-RELATED"/>
    <property type="match status" value="1"/>
</dbReference>
<evidence type="ECO:0000256" key="1">
    <source>
        <dbReference type="ARBA" id="ARBA00004123"/>
    </source>
</evidence>
<dbReference type="SUPFAM" id="SSF53098">
    <property type="entry name" value="Ribonuclease H-like"/>
    <property type="match status" value="1"/>
</dbReference>
<dbReference type="CDD" id="cd06144">
    <property type="entry name" value="REX4_like"/>
    <property type="match status" value="1"/>
</dbReference>
<dbReference type="GO" id="GO:0008408">
    <property type="term" value="F:3'-5' exonuclease activity"/>
    <property type="evidence" value="ECO:0007669"/>
    <property type="project" value="InterPro"/>
</dbReference>